<dbReference type="InterPro" id="IPR022385">
    <property type="entry name" value="Rhs_assc_core"/>
</dbReference>
<dbReference type="PANTHER" id="PTHR32305">
    <property type="match status" value="1"/>
</dbReference>
<protein>
    <submittedName>
        <fullName evidence="1">RHS repeat-associated core domain-containing protein</fullName>
    </submittedName>
</protein>
<comment type="caution">
    <text evidence="1">The sequence shown here is derived from an EMBL/GenBank/DDBJ whole genome shotgun (WGS) entry which is preliminary data.</text>
</comment>
<dbReference type="Proteomes" id="UP000252387">
    <property type="component" value="Unassembled WGS sequence"/>
</dbReference>
<feature type="non-terminal residue" evidence="1">
    <location>
        <position position="1"/>
    </location>
</feature>
<accession>A0A368K9C6</accession>
<proteinExistence type="predicted"/>
<evidence type="ECO:0000313" key="1">
    <source>
        <dbReference type="EMBL" id="RCS28551.1"/>
    </source>
</evidence>
<sequence length="268" mass="28376">APNGPGYTGHVNDPDTGFVYMQARYYDPAVGRFISTDPVGPGVGNAFNFNRYGYANNNPIVNMDPDGRCTGSLFCDTGPSSKLPGVVGSGYTTFVNPSGSEGGGGSVNRVAAAIRGNAQNSSKTPTHASTSQRIAGVAANEPDSRSVHLNQSLRTVTGNPNAPNVRPDITIVKNNGNIDLVEVRSAGQTPAELQLKMAAARAGLGVPGQNILVEPDVPGMRVGAFGAFGVFEMIFHEYVNHVVEEREKAKMSPEDHEWLRECQGRNCT</sequence>
<reference evidence="1 2" key="1">
    <citation type="submission" date="2018-05" db="EMBL/GenBank/DDBJ databases">
        <title>Draft genome sequence of Rhodanobacter denitrificans Yn1 isolated from gold copper mine.</title>
        <authorList>
            <person name="Yang N."/>
            <person name="Mazhar H.S."/>
            <person name="Rensing C."/>
        </authorList>
    </citation>
    <scope>NUCLEOTIDE SEQUENCE [LARGE SCALE GENOMIC DNA]</scope>
    <source>
        <strain evidence="1 2">Yn1</strain>
    </source>
</reference>
<organism evidence="1 2">
    <name type="scientific">Rhodanobacter denitrificans</name>
    <dbReference type="NCBI Taxonomy" id="666685"/>
    <lineage>
        <taxon>Bacteria</taxon>
        <taxon>Pseudomonadati</taxon>
        <taxon>Pseudomonadota</taxon>
        <taxon>Gammaproteobacteria</taxon>
        <taxon>Lysobacterales</taxon>
        <taxon>Rhodanobacteraceae</taxon>
        <taxon>Rhodanobacter</taxon>
    </lineage>
</organism>
<gene>
    <name evidence="1" type="ORF">DEO45_16315</name>
</gene>
<dbReference type="OrthoDB" id="9816400at2"/>
<dbReference type="PANTHER" id="PTHR32305:SF15">
    <property type="entry name" value="PROTEIN RHSA-RELATED"/>
    <property type="match status" value="1"/>
</dbReference>
<evidence type="ECO:0000313" key="2">
    <source>
        <dbReference type="Proteomes" id="UP000252387"/>
    </source>
</evidence>
<name>A0A368K9C6_9GAMM</name>
<keyword evidence="2" id="KW-1185">Reference proteome</keyword>
<dbReference type="InterPro" id="IPR050708">
    <property type="entry name" value="T6SS_VgrG/RHS"/>
</dbReference>
<dbReference type="RefSeq" id="WP_147269717.1">
    <property type="nucleotide sequence ID" value="NZ_QFWQ01000020.1"/>
</dbReference>
<dbReference type="EMBL" id="QFWQ01000020">
    <property type="protein sequence ID" value="RCS28551.1"/>
    <property type="molecule type" value="Genomic_DNA"/>
</dbReference>
<dbReference type="AlphaFoldDB" id="A0A368K9C6"/>
<dbReference type="Gene3D" id="2.180.10.10">
    <property type="entry name" value="RHS repeat-associated core"/>
    <property type="match status" value="1"/>
</dbReference>
<dbReference type="NCBIfam" id="TIGR03696">
    <property type="entry name" value="Rhs_assc_core"/>
    <property type="match status" value="1"/>
</dbReference>